<comment type="subcellular location">
    <subcellularLocation>
        <location evidence="1">Cell membrane</location>
        <topology evidence="1">Multi-pass membrane protein</topology>
    </subcellularLocation>
</comment>
<evidence type="ECO:0000259" key="9">
    <source>
        <dbReference type="Pfam" id="PF03176"/>
    </source>
</evidence>
<dbReference type="SUPFAM" id="SSF82866">
    <property type="entry name" value="Multidrug efflux transporter AcrB transmembrane domain"/>
    <property type="match status" value="2"/>
</dbReference>
<protein>
    <submittedName>
        <fullName evidence="10">MMPL family transporter</fullName>
    </submittedName>
</protein>
<dbReference type="Proteomes" id="UP000280296">
    <property type="component" value="Unassembled WGS sequence"/>
</dbReference>
<keyword evidence="6 8" id="KW-0472">Membrane</keyword>
<dbReference type="AlphaFoldDB" id="A0A432MDQ4"/>
<feature type="transmembrane region" description="Helical" evidence="8">
    <location>
        <begin position="407"/>
        <end position="424"/>
    </location>
</feature>
<evidence type="ECO:0000256" key="2">
    <source>
        <dbReference type="ARBA" id="ARBA00010157"/>
    </source>
</evidence>
<dbReference type="GO" id="GO:0005886">
    <property type="term" value="C:plasma membrane"/>
    <property type="evidence" value="ECO:0007669"/>
    <property type="project" value="UniProtKB-SubCell"/>
</dbReference>
<feature type="domain" description="Membrane transport protein MMPL" evidence="9">
    <location>
        <begin position="437"/>
        <end position="798"/>
    </location>
</feature>
<feature type="transmembrane region" description="Helical" evidence="8">
    <location>
        <begin position="650"/>
        <end position="674"/>
    </location>
</feature>
<dbReference type="Pfam" id="PF03176">
    <property type="entry name" value="MMPL"/>
    <property type="match status" value="2"/>
</dbReference>
<feature type="transmembrane region" description="Helical" evidence="8">
    <location>
        <begin position="196"/>
        <end position="213"/>
    </location>
</feature>
<evidence type="ECO:0000256" key="1">
    <source>
        <dbReference type="ARBA" id="ARBA00004651"/>
    </source>
</evidence>
<comment type="similarity">
    <text evidence="2">Belongs to the resistance-nodulation-cell division (RND) (TC 2.A.6) family. MmpL subfamily.</text>
</comment>
<feature type="transmembrane region" description="Helical" evidence="8">
    <location>
        <begin position="298"/>
        <end position="318"/>
    </location>
</feature>
<evidence type="ECO:0000256" key="6">
    <source>
        <dbReference type="ARBA" id="ARBA00023136"/>
    </source>
</evidence>
<dbReference type="EMBL" id="RYZH01000066">
    <property type="protein sequence ID" value="RUL82966.1"/>
    <property type="molecule type" value="Genomic_DNA"/>
</dbReference>
<gene>
    <name evidence="10" type="ORF">TsocGM_22940</name>
</gene>
<evidence type="ECO:0000256" key="4">
    <source>
        <dbReference type="ARBA" id="ARBA00022692"/>
    </source>
</evidence>
<feature type="transmembrane region" description="Helical" evidence="8">
    <location>
        <begin position="330"/>
        <end position="353"/>
    </location>
</feature>
<comment type="caution">
    <text evidence="10">The sequence shown here is derived from an EMBL/GenBank/DDBJ whole genome shotgun (WGS) entry which is preliminary data.</text>
</comment>
<reference evidence="10 11" key="2">
    <citation type="submission" date="2019-01" db="EMBL/GenBank/DDBJ databases">
        <title>Tautonia sociabilis, a novel thermotolerant planctomycete of Isosphaeraceae family, isolated from a 4000 m deep subterranean habitat.</title>
        <authorList>
            <person name="Kovaleva O.L."/>
            <person name="Elcheninov A.G."/>
            <person name="Van Heerden E."/>
            <person name="Toshchakov S.V."/>
            <person name="Novikov A."/>
            <person name="Bonch-Osmolovskaya E.A."/>
            <person name="Kublanov I.V."/>
        </authorList>
    </citation>
    <scope>NUCLEOTIDE SEQUENCE [LARGE SCALE GENOMIC DNA]</scope>
    <source>
        <strain evidence="10 11">GM2012</strain>
    </source>
</reference>
<proteinExistence type="inferred from homology"/>
<evidence type="ECO:0000313" key="11">
    <source>
        <dbReference type="Proteomes" id="UP000280296"/>
    </source>
</evidence>
<dbReference type="PANTHER" id="PTHR33406">
    <property type="entry name" value="MEMBRANE PROTEIN MJ1562-RELATED"/>
    <property type="match status" value="1"/>
</dbReference>
<dbReference type="InterPro" id="IPR050545">
    <property type="entry name" value="Mycobact_MmpL"/>
</dbReference>
<feature type="transmembrane region" description="Helical" evidence="8">
    <location>
        <begin position="762"/>
        <end position="787"/>
    </location>
</feature>
<keyword evidence="5 8" id="KW-1133">Transmembrane helix</keyword>
<evidence type="ECO:0000256" key="8">
    <source>
        <dbReference type="SAM" id="Phobius"/>
    </source>
</evidence>
<accession>A0A432MDQ4</accession>
<keyword evidence="4 8" id="KW-0812">Transmembrane</keyword>
<name>A0A432MDQ4_9BACT</name>
<feature type="transmembrane region" description="Helical" evidence="8">
    <location>
        <begin position="686"/>
        <end position="706"/>
    </location>
</feature>
<keyword evidence="3" id="KW-1003">Cell membrane</keyword>
<feature type="transmembrane region" description="Helical" evidence="8">
    <location>
        <begin position="220"/>
        <end position="237"/>
    </location>
</feature>
<sequence>MFDLIARLVLRRGWLIVLGWIGVAVALGRYAPSWDSVSLDDDVRFFPPGSLSVAGQDLLERGFPEATDSTAVVAAERPDGPLSEEDLAFVGQLADRLRALIGPEHAIASVTDFRQRFMDAVLIGGSGEGGSGQAVLTVVGIDATYPSKQARLTVNVIEELLDALAPEVPDGLRLALTGSAVVGHDMNESSNQSIDTTTYATVALVIAILLAVYRSPLLALIPLVTIALSVFISLKGLPTLRWVPGLEFQVINVTKVFVIVVLFGAGTDYCLFLIARYREERAHGLSIPDALAVAIRQVGAALVASAGTVIVGLGMLWFSSFAKIQYSGPAIAASLAVALLAALTMAPVFLKWFGRAIDWPFRSSSSLAAAAPEVGSNGHPPRVPDRAEQALQGPWGRVANLVARRPATILAVSLLAMAPFAWRGTRVPSNYGQLADLPADAPSKVGAALIRQYFPIGELGPTSVLVASPEIDFRSEAGREAIATLSDHLEAMPEVARVRSLSQPLGEPLEETVRLSERERALPGFLRRPLEQARDALIERGYEAAEPVYVATHPVDPADEGHITRLDLLLAIDPFSEDGMNALDAIRAELDALTASGPLAGAEIGYAGATPMLYDLRASITVDERRMYVLVTLGVYAILVLLLRRPGISLYLIATVVLGYLATLGLTDLVFRSLHQGIDPWQGLDWKVGFFLFVILVAVGEDYNIFLMSRVIEEERGHGVVDGTRRAVAATGGIISSCGLIMAGTFGSMLTGRLLALRELGFALGFGVLLDTFLVRPVLVPAFIILLERFRPGRSRRQPQADRRESTSPTPTPVLRVDYGMASRDATRR</sequence>
<dbReference type="OrthoDB" id="9782006at2"/>
<evidence type="ECO:0000256" key="5">
    <source>
        <dbReference type="ARBA" id="ARBA00022989"/>
    </source>
</evidence>
<feature type="transmembrane region" description="Helical" evidence="8">
    <location>
        <begin position="627"/>
        <end position="643"/>
    </location>
</feature>
<reference evidence="10 11" key="1">
    <citation type="submission" date="2018-12" db="EMBL/GenBank/DDBJ databases">
        <authorList>
            <person name="Toschakov S.V."/>
        </authorList>
    </citation>
    <scope>NUCLEOTIDE SEQUENCE [LARGE SCALE GENOMIC DNA]</scope>
    <source>
        <strain evidence="10 11">GM2012</strain>
    </source>
</reference>
<feature type="transmembrane region" description="Helical" evidence="8">
    <location>
        <begin position="257"/>
        <end position="277"/>
    </location>
</feature>
<feature type="domain" description="Membrane transport protein MMPL" evidence="9">
    <location>
        <begin position="46"/>
        <end position="408"/>
    </location>
</feature>
<feature type="transmembrane region" description="Helical" evidence="8">
    <location>
        <begin position="727"/>
        <end position="750"/>
    </location>
</feature>
<dbReference type="PANTHER" id="PTHR33406:SF6">
    <property type="entry name" value="MEMBRANE PROTEIN YDGH-RELATED"/>
    <property type="match status" value="1"/>
</dbReference>
<evidence type="ECO:0000256" key="3">
    <source>
        <dbReference type="ARBA" id="ARBA00022475"/>
    </source>
</evidence>
<feature type="region of interest" description="Disordered" evidence="7">
    <location>
        <begin position="796"/>
        <end position="829"/>
    </location>
</feature>
<organism evidence="10 11">
    <name type="scientific">Tautonia sociabilis</name>
    <dbReference type="NCBI Taxonomy" id="2080755"/>
    <lineage>
        <taxon>Bacteria</taxon>
        <taxon>Pseudomonadati</taxon>
        <taxon>Planctomycetota</taxon>
        <taxon>Planctomycetia</taxon>
        <taxon>Isosphaerales</taxon>
        <taxon>Isosphaeraceae</taxon>
        <taxon>Tautonia</taxon>
    </lineage>
</organism>
<feature type="transmembrane region" description="Helical" evidence="8">
    <location>
        <begin position="12"/>
        <end position="31"/>
    </location>
</feature>
<evidence type="ECO:0000256" key="7">
    <source>
        <dbReference type="SAM" id="MobiDB-lite"/>
    </source>
</evidence>
<dbReference type="InterPro" id="IPR004869">
    <property type="entry name" value="MMPL_dom"/>
</dbReference>
<keyword evidence="11" id="KW-1185">Reference proteome</keyword>
<evidence type="ECO:0000313" key="10">
    <source>
        <dbReference type="EMBL" id="RUL82966.1"/>
    </source>
</evidence>
<dbReference type="Gene3D" id="1.20.1640.10">
    <property type="entry name" value="Multidrug efflux transporter AcrB transmembrane domain"/>
    <property type="match status" value="2"/>
</dbReference>